<feature type="region of interest" description="Disordered" evidence="11">
    <location>
        <begin position="853"/>
        <end position="877"/>
    </location>
</feature>
<dbReference type="InterPro" id="IPR013783">
    <property type="entry name" value="Ig-like_fold"/>
</dbReference>
<keyword evidence="5 12" id="KW-0732">Signal</keyword>
<organism evidence="14 15">
    <name type="scientific">Dictyocaulus viviparus</name>
    <name type="common">Bovine lungworm</name>
    <dbReference type="NCBI Taxonomy" id="29172"/>
    <lineage>
        <taxon>Eukaryota</taxon>
        <taxon>Metazoa</taxon>
        <taxon>Ecdysozoa</taxon>
        <taxon>Nematoda</taxon>
        <taxon>Chromadorea</taxon>
        <taxon>Rhabditida</taxon>
        <taxon>Rhabditina</taxon>
        <taxon>Rhabditomorpha</taxon>
        <taxon>Strongyloidea</taxon>
        <taxon>Metastrongylidae</taxon>
        <taxon>Dictyocaulus</taxon>
    </lineage>
</organism>
<evidence type="ECO:0000313" key="15">
    <source>
        <dbReference type="Proteomes" id="UP000053766"/>
    </source>
</evidence>
<dbReference type="EMBL" id="KN716155">
    <property type="protein sequence ID" value="KJH53172.1"/>
    <property type="molecule type" value="Genomic_DNA"/>
</dbReference>
<dbReference type="Proteomes" id="UP000053766">
    <property type="component" value="Unassembled WGS sequence"/>
</dbReference>
<dbReference type="AlphaFoldDB" id="A0A0D8YAG8"/>
<dbReference type="InterPro" id="IPR036156">
    <property type="entry name" value="Beta-gal/glucu_dom_sf"/>
</dbReference>
<reference evidence="14 15" key="1">
    <citation type="submission" date="2013-11" db="EMBL/GenBank/DDBJ databases">
        <title>Draft genome of the bovine lungworm Dictyocaulus viviparus.</title>
        <authorList>
            <person name="Mitreva M."/>
        </authorList>
    </citation>
    <scope>NUCLEOTIDE SEQUENCE [LARGE SCALE GENOMIC DNA]</scope>
    <source>
        <strain evidence="14 15">HannoverDv2000</strain>
    </source>
</reference>
<dbReference type="STRING" id="29172.A0A0D8YAG8"/>
<dbReference type="InterPro" id="IPR050887">
    <property type="entry name" value="Beta-mannosidase_GH2"/>
</dbReference>
<keyword evidence="7" id="KW-0325">Glycoprotein</keyword>
<evidence type="ECO:0000256" key="3">
    <source>
        <dbReference type="ARBA" id="ARBA00007401"/>
    </source>
</evidence>
<keyword evidence="6 14" id="KW-0378">Hydrolase</keyword>
<keyword evidence="9" id="KW-0326">Glycosidase</keyword>
<gene>
    <name evidence="14" type="ORF">DICVIV_00670</name>
</gene>
<dbReference type="InterPro" id="IPR054593">
    <property type="entry name" value="Beta-mannosidase-like_N2"/>
</dbReference>
<evidence type="ECO:0000256" key="11">
    <source>
        <dbReference type="SAM" id="MobiDB-lite"/>
    </source>
</evidence>
<evidence type="ECO:0000256" key="10">
    <source>
        <dbReference type="ARBA" id="ARBA00033445"/>
    </source>
</evidence>
<evidence type="ECO:0000256" key="12">
    <source>
        <dbReference type="SAM" id="SignalP"/>
    </source>
</evidence>
<evidence type="ECO:0000259" key="13">
    <source>
        <dbReference type="Pfam" id="PF22666"/>
    </source>
</evidence>
<evidence type="ECO:0000313" key="14">
    <source>
        <dbReference type="EMBL" id="KJH53172.1"/>
    </source>
</evidence>
<comment type="subcellular location">
    <subcellularLocation>
        <location evidence="2">Lysosome</location>
    </subcellularLocation>
</comment>
<dbReference type="InterPro" id="IPR017853">
    <property type="entry name" value="GH"/>
</dbReference>
<proteinExistence type="inferred from homology"/>
<keyword evidence="15" id="KW-1185">Reference proteome</keyword>
<keyword evidence="8" id="KW-0458">Lysosome</keyword>
<feature type="chain" id="PRO_5002336366" description="beta-mannosidase" evidence="12">
    <location>
        <begin position="21"/>
        <end position="877"/>
    </location>
</feature>
<dbReference type="FunFam" id="3.20.20.80:FF:000050">
    <property type="entry name" value="Beta-mannosidase B"/>
    <property type="match status" value="1"/>
</dbReference>
<evidence type="ECO:0000256" key="6">
    <source>
        <dbReference type="ARBA" id="ARBA00022801"/>
    </source>
</evidence>
<dbReference type="GO" id="GO:0006516">
    <property type="term" value="P:glycoprotein catabolic process"/>
    <property type="evidence" value="ECO:0007669"/>
    <property type="project" value="TreeGrafter"/>
</dbReference>
<dbReference type="GO" id="GO:0004567">
    <property type="term" value="F:beta-mannosidase activity"/>
    <property type="evidence" value="ECO:0007669"/>
    <property type="project" value="UniProtKB-EC"/>
</dbReference>
<evidence type="ECO:0000256" key="5">
    <source>
        <dbReference type="ARBA" id="ARBA00022729"/>
    </source>
</evidence>
<dbReference type="FunFam" id="2.60.120.260:FF:000060">
    <property type="entry name" value="Probable beta-mannosidase"/>
    <property type="match status" value="1"/>
</dbReference>
<sequence length="877" mass="101291">MLTMMTAVVLLLTFHRVIYASSSFQLIDLGGQWNFTSANKTVFGQGHVPGDVFTDLHYAGIIPDPLFGDNHLLLHWVSVDNWTYTRTFNIDKDTLKFNVLLLRLRGVDTVSSIIINHQLLINTTDQFVYYTANLSGILSERNMIEIRFISPVLYAEEKSSEYFVCFKSRGHLVPPVCPPSSYHGECHPNFIRKAQYSFSWDWGPALPSVGIWKPIDIVAFNDYFVDDFSWTIERTFDSWLVHGEVRVFTEAKSVKIALRIMVIELRIDQFESYNIFGGNKPAVLKFTLRIARDKVELWWPNGEGPQKLYTITVRSSINEITHRIGFRNVELVQNYVDKTTLRKGRHFYVKINDRPIFLKGMSHLRLFYSKNHSIIFIVRYLLKNCLKLYSGSNWIPVSMFHSNNTKRMEFLLDSAAEIGMNTLRVWGGGVYESDQFYDYADSKGILLWQDLMFACALYPTNDEFIENVSVEVSQQVWRIKRYSSVLLWAGNNENEIAIRGKWWQVENYTEHAQVEDYVHLYKDIIKPLVETADHSRPFLLSSPSNGVETEKEGGVSLNPGDPRFGDIHFYNYIIDLWDDNSYLIPRCATEFGVQSFPFGSTMLSQINISEWSYLSQQIIHRQHHPGGLQNNLIMVFSHFPIPSQCPRSLVSLHQCDYLMSPLFIDRFAYFSQAYQATTYKVQTEHYRRYRNRLLSSGLGNTMCALYWQLNDVWAAPTWSSIDTNLNWKMVHYEARRFMAPMIVVIYPSGFYDMGVSVVNDLTTKIINARLQIDMFAWTNRFEPVFSKNISVNISALSAEEVILNKFTGTWQTEESEFLLRALLFNEEDDLIAPEGILLPMKLYKAQTRNASIDAESAGDGESGRPREEVSSITLPLR</sequence>
<dbReference type="Gene3D" id="2.60.40.10">
    <property type="entry name" value="Immunoglobulins"/>
    <property type="match status" value="1"/>
</dbReference>
<feature type="signal peptide" evidence="12">
    <location>
        <begin position="1"/>
        <end position="20"/>
    </location>
</feature>
<accession>A0A0D8YAG8</accession>
<dbReference type="SUPFAM" id="SSF49303">
    <property type="entry name" value="beta-Galactosidase/glucuronidase domain"/>
    <property type="match status" value="1"/>
</dbReference>
<dbReference type="Gene3D" id="3.20.20.80">
    <property type="entry name" value="Glycosidases"/>
    <property type="match status" value="1"/>
</dbReference>
<dbReference type="GO" id="GO:0005764">
    <property type="term" value="C:lysosome"/>
    <property type="evidence" value="ECO:0007669"/>
    <property type="project" value="UniProtKB-SubCell"/>
</dbReference>
<dbReference type="PANTHER" id="PTHR43730">
    <property type="entry name" value="BETA-MANNOSIDASE"/>
    <property type="match status" value="1"/>
</dbReference>
<feature type="domain" description="Beta-mannosidase-like galactose-binding" evidence="13">
    <location>
        <begin position="33"/>
        <end position="213"/>
    </location>
</feature>
<dbReference type="InterPro" id="IPR008979">
    <property type="entry name" value="Galactose-bd-like_sf"/>
</dbReference>
<evidence type="ECO:0000256" key="4">
    <source>
        <dbReference type="ARBA" id="ARBA00012754"/>
    </source>
</evidence>
<evidence type="ECO:0000256" key="9">
    <source>
        <dbReference type="ARBA" id="ARBA00023295"/>
    </source>
</evidence>
<dbReference type="Pfam" id="PF22666">
    <property type="entry name" value="Glyco_hydro_2_N2"/>
    <property type="match status" value="1"/>
</dbReference>
<reference evidence="15" key="2">
    <citation type="journal article" date="2016" name="Sci. Rep.">
        <title>Dictyocaulus viviparus genome, variome and transcriptome elucidate lungworm biology and support future intervention.</title>
        <authorList>
            <person name="McNulty S.N."/>
            <person name="Strube C."/>
            <person name="Rosa B.A."/>
            <person name="Martin J.C."/>
            <person name="Tyagi R."/>
            <person name="Choi Y.J."/>
            <person name="Wang Q."/>
            <person name="Hallsworth Pepin K."/>
            <person name="Zhang X."/>
            <person name="Ozersky P."/>
            <person name="Wilson R.K."/>
            <person name="Sternberg P.W."/>
            <person name="Gasser R.B."/>
            <person name="Mitreva M."/>
        </authorList>
    </citation>
    <scope>NUCLEOTIDE SEQUENCE [LARGE SCALE GENOMIC DNA]</scope>
    <source>
        <strain evidence="15">HannoverDv2000</strain>
    </source>
</reference>
<evidence type="ECO:0000256" key="8">
    <source>
        <dbReference type="ARBA" id="ARBA00023228"/>
    </source>
</evidence>
<dbReference type="PANTHER" id="PTHR43730:SF1">
    <property type="entry name" value="BETA-MANNOSIDASE"/>
    <property type="match status" value="1"/>
</dbReference>
<protein>
    <recommendedName>
        <fullName evidence="4">beta-mannosidase</fullName>
        <ecNumber evidence="4">3.2.1.25</ecNumber>
    </recommendedName>
    <alternativeName>
        <fullName evidence="10">Mannanase</fullName>
    </alternativeName>
</protein>
<dbReference type="EC" id="3.2.1.25" evidence="4"/>
<comment type="catalytic activity">
    <reaction evidence="1">
        <text>Hydrolysis of terminal, non-reducing beta-D-mannose residues in beta-D-mannosides.</text>
        <dbReference type="EC" id="3.2.1.25"/>
    </reaction>
</comment>
<evidence type="ECO:0000256" key="1">
    <source>
        <dbReference type="ARBA" id="ARBA00000829"/>
    </source>
</evidence>
<dbReference type="SUPFAM" id="SSF49785">
    <property type="entry name" value="Galactose-binding domain-like"/>
    <property type="match status" value="1"/>
</dbReference>
<dbReference type="SUPFAM" id="SSF51445">
    <property type="entry name" value="(Trans)glycosidases"/>
    <property type="match status" value="1"/>
</dbReference>
<dbReference type="Gene3D" id="2.60.120.260">
    <property type="entry name" value="Galactose-binding domain-like"/>
    <property type="match status" value="1"/>
</dbReference>
<name>A0A0D8YAG8_DICVI</name>
<evidence type="ECO:0000256" key="7">
    <source>
        <dbReference type="ARBA" id="ARBA00023180"/>
    </source>
</evidence>
<dbReference type="OrthoDB" id="2866996at2759"/>
<evidence type="ECO:0000256" key="2">
    <source>
        <dbReference type="ARBA" id="ARBA00004371"/>
    </source>
</evidence>
<comment type="similarity">
    <text evidence="3">Belongs to the glycosyl hydrolase 2 family.</text>
</comment>